<keyword evidence="2" id="KW-1185">Reference proteome</keyword>
<sequence length="106" mass="12478">RPKSMLTKYYNSWYTPHLAYLKNKYPTLKGNERYKQVRKSEFRNLDQAEAAFWREWSESQYLSGPSDDLRAYETAPDNNQCGCISPFCVLPRVVSDSTKNGREEQK</sequence>
<gene>
    <name evidence="1" type="ORF">PENTCL1PPCAC_8670</name>
</gene>
<feature type="non-terminal residue" evidence="1">
    <location>
        <position position="106"/>
    </location>
</feature>
<accession>A0AAV5STS9</accession>
<dbReference type="Proteomes" id="UP001432027">
    <property type="component" value="Unassembled WGS sequence"/>
</dbReference>
<feature type="non-terminal residue" evidence="1">
    <location>
        <position position="1"/>
    </location>
</feature>
<organism evidence="1 2">
    <name type="scientific">Pristionchus entomophagus</name>
    <dbReference type="NCBI Taxonomy" id="358040"/>
    <lineage>
        <taxon>Eukaryota</taxon>
        <taxon>Metazoa</taxon>
        <taxon>Ecdysozoa</taxon>
        <taxon>Nematoda</taxon>
        <taxon>Chromadorea</taxon>
        <taxon>Rhabditida</taxon>
        <taxon>Rhabditina</taxon>
        <taxon>Diplogasteromorpha</taxon>
        <taxon>Diplogasteroidea</taxon>
        <taxon>Neodiplogasteridae</taxon>
        <taxon>Pristionchus</taxon>
    </lineage>
</organism>
<name>A0AAV5STS9_9BILA</name>
<evidence type="ECO:0000313" key="1">
    <source>
        <dbReference type="EMBL" id="GMS86495.1"/>
    </source>
</evidence>
<dbReference type="AlphaFoldDB" id="A0AAV5STS9"/>
<protein>
    <submittedName>
        <fullName evidence="1">Uncharacterized protein</fullName>
    </submittedName>
</protein>
<comment type="caution">
    <text evidence="1">The sequence shown here is derived from an EMBL/GenBank/DDBJ whole genome shotgun (WGS) entry which is preliminary data.</text>
</comment>
<dbReference type="EMBL" id="BTSX01000002">
    <property type="protein sequence ID" value="GMS86495.1"/>
    <property type="molecule type" value="Genomic_DNA"/>
</dbReference>
<evidence type="ECO:0000313" key="2">
    <source>
        <dbReference type="Proteomes" id="UP001432027"/>
    </source>
</evidence>
<proteinExistence type="predicted"/>
<reference evidence="1" key="1">
    <citation type="submission" date="2023-10" db="EMBL/GenBank/DDBJ databases">
        <title>Genome assembly of Pristionchus species.</title>
        <authorList>
            <person name="Yoshida K."/>
            <person name="Sommer R.J."/>
        </authorList>
    </citation>
    <scope>NUCLEOTIDE SEQUENCE</scope>
    <source>
        <strain evidence="1">RS0144</strain>
    </source>
</reference>